<feature type="domain" description="Myb-like" evidence="2">
    <location>
        <begin position="332"/>
        <end position="403"/>
    </location>
</feature>
<feature type="compositionally biased region" description="Acidic residues" evidence="1">
    <location>
        <begin position="310"/>
        <end position="320"/>
    </location>
</feature>
<feature type="region of interest" description="Disordered" evidence="1">
    <location>
        <begin position="310"/>
        <end position="338"/>
    </location>
</feature>
<protein>
    <submittedName>
        <fullName evidence="3">Uncharacterized protein F8D11.7</fullName>
    </submittedName>
</protein>
<proteinExistence type="predicted"/>
<gene>
    <name evidence="3" type="primary">F8D11.7</name>
</gene>
<evidence type="ECO:0000259" key="2">
    <source>
        <dbReference type="PROSITE" id="PS50090"/>
    </source>
</evidence>
<dbReference type="AlphaFoldDB" id="Q9C847"/>
<evidence type="ECO:0000313" key="3">
    <source>
        <dbReference type="EMBL" id="AAG51232.1"/>
    </source>
</evidence>
<sequence length="579" mass="65645">MTIDEPDDHRRRLRARARGHFRQSFELRSAFPTRLHRFDLQSFDKEPTNPVDFGAETLSYEDYYDETRDRYDKAFLMMITYQCDALVDKFNVTPLIIAIRESELQSEDGEVKDTKRPKTHKAEPCNLDGKRAVTIWFSMLKMTMPLSSSLVISFLACHQAGAPRANGRVISCVSGTSSISRNFIYLYCTWNRAVKAVEAILETSDKLEQWSKEPESAIDYLKNVYDKGDNESKALALILFGCWRDFVGEFAPVRICNKGCCLLIGYNPKAKVVVSLRSNASQDDSHILPPNPYECFELGSANVPVYSTEWSDDDPSEDELPIAGKKGKKGKKAKKPRRNWSSTEDVVLISGWLNTSKDPVVGNEQKGAAFWERIAVYYNSSPKLKGVEKRGHICCKQRWSKVNDAVNKFVGSYLAASKQQTSGQNDDDVVSLAHQIFSKDYGCKFTCEHAWRERRYDQKWIAQSTHGKAKRRKCEADSEPVGVEDKEARPIGVKAAKAAAKAKGKAKLSPVEGEETNALKEIQSIWEIKEKDHAAKEKLIIIKDKKNRTKFFERLLGKTEPLSDIEIELKNKLINELLA</sequence>
<reference evidence="3" key="3">
    <citation type="submission" date="2001-01" db="EMBL/GenBank/DDBJ databases">
        <authorList>
            <person name="Town C.D."/>
            <person name="Kaul S."/>
        </authorList>
    </citation>
    <scope>NUCLEOTIDE SEQUENCE</scope>
</reference>
<reference evidence="3" key="2">
    <citation type="submission" date="2000-04" db="EMBL/GenBank/DDBJ databases">
        <title>Arabidopsis thaliana chromosome 1 BAC F8D11 genomic sequence.</title>
        <authorList>
            <person name="Lin X."/>
            <person name="Kaul S."/>
            <person name="Town C.D."/>
            <person name="Benito M."/>
            <person name="Creasy T.H."/>
            <person name="Haas B.J."/>
            <person name="Wu D."/>
            <person name="Maiti R."/>
            <person name="Ronning C.M."/>
            <person name="Koo H."/>
            <person name="Fujii C.Y."/>
            <person name="Utterback T.R."/>
            <person name="Barnstead M.E."/>
            <person name="Bowman C.L."/>
            <person name="White O."/>
            <person name="Nierman W.C."/>
            <person name="Fraser C.M."/>
        </authorList>
    </citation>
    <scope>NUCLEOTIDE SEQUENCE</scope>
</reference>
<dbReference type="PROSITE" id="PS50090">
    <property type="entry name" value="MYB_LIKE"/>
    <property type="match status" value="1"/>
</dbReference>
<dbReference type="PANTHER" id="PTHR45023:SF4">
    <property type="entry name" value="GLYCINE-RICH PROTEIN-RELATED"/>
    <property type="match status" value="1"/>
</dbReference>
<dbReference type="EMBL" id="AC035249">
    <property type="protein sequence ID" value="AAG51232.1"/>
    <property type="molecule type" value="Genomic_DNA"/>
</dbReference>
<accession>Q9C847</accession>
<name>Q9C847_ARATH</name>
<organism evidence="3">
    <name type="scientific">Arabidopsis thaliana</name>
    <name type="common">Mouse-ear cress</name>
    <dbReference type="NCBI Taxonomy" id="3702"/>
    <lineage>
        <taxon>Eukaryota</taxon>
        <taxon>Viridiplantae</taxon>
        <taxon>Streptophyta</taxon>
        <taxon>Embryophyta</taxon>
        <taxon>Tracheophyta</taxon>
        <taxon>Spermatophyta</taxon>
        <taxon>Magnoliopsida</taxon>
        <taxon>eudicotyledons</taxon>
        <taxon>Gunneridae</taxon>
        <taxon>Pentapetalae</taxon>
        <taxon>rosids</taxon>
        <taxon>malvids</taxon>
        <taxon>Brassicales</taxon>
        <taxon>Brassicaceae</taxon>
        <taxon>Camelineae</taxon>
        <taxon>Arabidopsis</taxon>
    </lineage>
</organism>
<dbReference type="PIR" id="E96496">
    <property type="entry name" value="E96496"/>
</dbReference>
<dbReference type="InterPro" id="IPR001005">
    <property type="entry name" value="SANT/Myb"/>
</dbReference>
<feature type="compositionally biased region" description="Basic residues" evidence="1">
    <location>
        <begin position="325"/>
        <end position="338"/>
    </location>
</feature>
<dbReference type="PANTHER" id="PTHR45023">
    <property type="match status" value="1"/>
</dbReference>
<evidence type="ECO:0000256" key="1">
    <source>
        <dbReference type="SAM" id="MobiDB-lite"/>
    </source>
</evidence>
<dbReference type="ExpressionAtlas" id="Q9C847">
    <property type="expression patterns" value="baseline and differential"/>
</dbReference>
<reference key="1">
    <citation type="journal article" date="2000" name="Nature">
        <title>Sequence and analysis of chromosome 1 of the plant Arabidopsis thaliana.</title>
        <authorList>
            <person name="Theologis A."/>
            <person name="Ecker J.R."/>
            <person name="Palm C.J."/>
            <person name="Federspiel N.A."/>
            <person name="Kaul S."/>
            <person name="White O."/>
            <person name="Alonso J."/>
            <person name="Altafi H."/>
            <person name="Araujo R."/>
            <person name="Bowman C.L."/>
            <person name="Brooks S.Y."/>
            <person name="Buehler E."/>
            <person name="Chan A."/>
            <person name="Chao Q."/>
            <person name="Chen H."/>
            <person name="Cheuk R.F."/>
            <person name="Chin C.W."/>
            <person name="Chung M.K."/>
            <person name="Conn L."/>
            <person name="Conway A.B."/>
            <person name="Conway A.R."/>
            <person name="Creasy T.H."/>
            <person name="Dewar K."/>
            <person name="Dunn P."/>
            <person name="Etgu P."/>
            <person name="Feldblyum T.V."/>
            <person name="Feng J."/>
            <person name="Fong B."/>
            <person name="Fujii C.Y."/>
            <person name="Gill J.E."/>
            <person name="Goldsmith A.D."/>
            <person name="Haas B."/>
            <person name="Hansen N.F."/>
            <person name="Hughes B."/>
            <person name="Huizar L."/>
            <person name="Hunter J.L."/>
            <person name="Jenkins J."/>
            <person name="Johnson-Hopson C."/>
            <person name="Khan S."/>
            <person name="Khaykin E."/>
            <person name="Kim C.J."/>
            <person name="Koo H.L."/>
            <person name="Kremenetskaia I."/>
            <person name="Kurtz D.B."/>
            <person name="Kwan A."/>
            <person name="Lam B."/>
            <person name="Langin-Hooper S."/>
            <person name="Lee A."/>
            <person name="Lee J.M."/>
            <person name="Lenz C.A."/>
            <person name="Li J.H."/>
            <person name="Li Y."/>
            <person name="Lin X."/>
            <person name="Liu S.X."/>
            <person name="Liu Z.A."/>
            <person name="Luros J.S."/>
            <person name="Maiti R."/>
            <person name="Marziali A."/>
            <person name="Militscher J."/>
            <person name="Miranda M."/>
            <person name="Nguyen M."/>
            <person name="Nierman W.C."/>
            <person name="Osborne B.I."/>
            <person name="Pai G."/>
            <person name="Peterson J."/>
            <person name="Pham P.K."/>
            <person name="Rizzo M."/>
            <person name="Rooney T."/>
            <person name="Rowley D."/>
            <person name="Sakano H."/>
            <person name="Salzberg S.L."/>
            <person name="Schwartz J.R."/>
            <person name="Shinn P."/>
            <person name="Southwick A.M."/>
            <person name="Sun H."/>
            <person name="Tallon L.J."/>
            <person name="Tambunga G."/>
            <person name="Toriumi M.J."/>
            <person name="Town C.D."/>
            <person name="Utterback T."/>
            <person name="Van Aken S."/>
            <person name="Vaysberg M."/>
            <person name="Vysotskaia V.S."/>
            <person name="Walker M."/>
            <person name="Wu D."/>
            <person name="Yu G."/>
            <person name="Fraser C.M."/>
            <person name="Venter J.C."/>
            <person name="Davis R.W."/>
        </authorList>
    </citation>
    <scope>NUCLEOTIDE SEQUENCE [LARGE SCALE GENOMIC DNA]</scope>
    <source>
        <strain>cv. Columbia</strain>
    </source>
</reference>